<name>A0A845ER74_9BACL</name>
<comment type="function">
    <text evidence="9">Converts cobyric acid to cobinamide by the addition of aminopropanol on the F carboxylic group.</text>
</comment>
<comment type="similarity">
    <text evidence="3 9">Belongs to the CobD/CbiB family.</text>
</comment>
<evidence type="ECO:0000313" key="11">
    <source>
        <dbReference type="Proteomes" id="UP000447833"/>
    </source>
</evidence>
<keyword evidence="8 9" id="KW-0472">Membrane</keyword>
<evidence type="ECO:0000256" key="6">
    <source>
        <dbReference type="ARBA" id="ARBA00022692"/>
    </source>
</evidence>
<sequence>MILNHLLAITVAFFLDRLIGDPPNWPHPVKGFGKLISFLEKRWNNGQNRKQKGALMTLIVLFVVISITGLTVTIAYMLHPLVGIFYEAVLIATTIAQKSLRNAALDVYEPLQDGHMTEAREKLSWIVGRDTANLDESEVVRGTVETVAENTSDGITAPLFWALIGGSVGAMAYRAINTCDSMVGYRNEKYGKFGYASAKLDDIVNWIPARLTGMCMLLVKRPEHATTRHAWHILFRDAKQHPSPNSGWGEAATAAILGVQLGGVNTYGGIVSNRARMGDPIIKLSALHIPKAIMLMNRASILFLLILWIGGLLIDATISWR</sequence>
<evidence type="ECO:0000256" key="2">
    <source>
        <dbReference type="ARBA" id="ARBA00004953"/>
    </source>
</evidence>
<evidence type="ECO:0000256" key="3">
    <source>
        <dbReference type="ARBA" id="ARBA00006263"/>
    </source>
</evidence>
<dbReference type="GO" id="GO:0048472">
    <property type="term" value="F:threonine-phosphate decarboxylase activity"/>
    <property type="evidence" value="ECO:0007669"/>
    <property type="project" value="InterPro"/>
</dbReference>
<organism evidence="10 11">
    <name type="scientific">Guptibacillus hwajinpoensis</name>
    <dbReference type="NCBI Taxonomy" id="208199"/>
    <lineage>
        <taxon>Bacteria</taxon>
        <taxon>Bacillati</taxon>
        <taxon>Bacillota</taxon>
        <taxon>Bacilli</taxon>
        <taxon>Bacillales</taxon>
        <taxon>Guptibacillaceae</taxon>
        <taxon>Guptibacillus</taxon>
    </lineage>
</organism>
<evidence type="ECO:0000256" key="5">
    <source>
        <dbReference type="ARBA" id="ARBA00022573"/>
    </source>
</evidence>
<evidence type="ECO:0000256" key="7">
    <source>
        <dbReference type="ARBA" id="ARBA00022989"/>
    </source>
</evidence>
<feature type="transmembrane region" description="Helical" evidence="9">
    <location>
        <begin position="301"/>
        <end position="320"/>
    </location>
</feature>
<evidence type="ECO:0000256" key="1">
    <source>
        <dbReference type="ARBA" id="ARBA00004651"/>
    </source>
</evidence>
<dbReference type="Proteomes" id="UP000447833">
    <property type="component" value="Unassembled WGS sequence"/>
</dbReference>
<evidence type="ECO:0000256" key="9">
    <source>
        <dbReference type="HAMAP-Rule" id="MF_00024"/>
    </source>
</evidence>
<dbReference type="GO" id="GO:0015420">
    <property type="term" value="F:ABC-type vitamin B12 transporter activity"/>
    <property type="evidence" value="ECO:0007669"/>
    <property type="project" value="UniProtKB-UniRule"/>
</dbReference>
<comment type="caution">
    <text evidence="9">Lacks conserved residue(s) required for the propagation of feature annotation.</text>
</comment>
<dbReference type="HAMAP" id="MF_00024">
    <property type="entry name" value="CobD_CbiB"/>
    <property type="match status" value="1"/>
</dbReference>
<protein>
    <recommendedName>
        <fullName evidence="9">Cobalamin biosynthesis protein CobD</fullName>
    </recommendedName>
</protein>
<dbReference type="GO" id="GO:0005886">
    <property type="term" value="C:plasma membrane"/>
    <property type="evidence" value="ECO:0007669"/>
    <property type="project" value="UniProtKB-SubCell"/>
</dbReference>
<keyword evidence="5 9" id="KW-0169">Cobalamin biosynthesis</keyword>
<gene>
    <name evidence="9" type="primary">cobD</name>
    <name evidence="10" type="ORF">GLW07_02775</name>
</gene>
<reference evidence="10 11" key="1">
    <citation type="submission" date="2019-11" db="EMBL/GenBank/DDBJ databases">
        <title>Genome sequences of 17 halophilic strains isolated from different environments.</title>
        <authorList>
            <person name="Furrow R.E."/>
        </authorList>
    </citation>
    <scope>NUCLEOTIDE SEQUENCE [LARGE SCALE GENOMIC DNA]</scope>
    <source>
        <strain evidence="10 11">22506_14_FS</strain>
    </source>
</reference>
<dbReference type="InterPro" id="IPR004485">
    <property type="entry name" value="Cobalamin_biosynth_CobD/CbiB"/>
</dbReference>
<evidence type="ECO:0000256" key="4">
    <source>
        <dbReference type="ARBA" id="ARBA00022475"/>
    </source>
</evidence>
<dbReference type="PANTHER" id="PTHR34308">
    <property type="entry name" value="COBALAMIN BIOSYNTHESIS PROTEIN CBIB"/>
    <property type="match status" value="1"/>
</dbReference>
<proteinExistence type="inferred from homology"/>
<evidence type="ECO:0000256" key="8">
    <source>
        <dbReference type="ARBA" id="ARBA00023136"/>
    </source>
</evidence>
<dbReference type="NCBIfam" id="TIGR00380">
    <property type="entry name" value="cobal_cbiB"/>
    <property type="match status" value="1"/>
</dbReference>
<dbReference type="GO" id="GO:0009236">
    <property type="term" value="P:cobalamin biosynthetic process"/>
    <property type="evidence" value="ECO:0007669"/>
    <property type="project" value="UniProtKB-UniRule"/>
</dbReference>
<keyword evidence="7 9" id="KW-1133">Transmembrane helix</keyword>
<dbReference type="PANTHER" id="PTHR34308:SF1">
    <property type="entry name" value="COBALAMIN BIOSYNTHESIS PROTEIN CBIB"/>
    <property type="match status" value="1"/>
</dbReference>
<dbReference type="UniPathway" id="UPA00148"/>
<evidence type="ECO:0000313" key="10">
    <source>
        <dbReference type="EMBL" id="MYL62274.1"/>
    </source>
</evidence>
<keyword evidence="4 9" id="KW-1003">Cell membrane</keyword>
<dbReference type="EMBL" id="WMEY01000001">
    <property type="protein sequence ID" value="MYL62274.1"/>
    <property type="molecule type" value="Genomic_DNA"/>
</dbReference>
<accession>A0A845ER74</accession>
<comment type="caution">
    <text evidence="10">The sequence shown here is derived from an EMBL/GenBank/DDBJ whole genome shotgun (WGS) entry which is preliminary data.</text>
</comment>
<keyword evidence="6 9" id="KW-0812">Transmembrane</keyword>
<dbReference type="RefSeq" id="WP_160918139.1">
    <property type="nucleotide sequence ID" value="NZ_WMEY01000001.1"/>
</dbReference>
<dbReference type="AlphaFoldDB" id="A0A845ER74"/>
<comment type="subcellular location">
    <subcellularLocation>
        <location evidence="1 9">Cell membrane</location>
        <topology evidence="1 9">Multi-pass membrane protein</topology>
    </subcellularLocation>
</comment>
<dbReference type="Pfam" id="PF03186">
    <property type="entry name" value="CobD_Cbib"/>
    <property type="match status" value="1"/>
</dbReference>
<feature type="transmembrane region" description="Helical" evidence="9">
    <location>
        <begin position="54"/>
        <end position="78"/>
    </location>
</feature>
<comment type="pathway">
    <text evidence="2 9">Cofactor biosynthesis; adenosylcobalamin biosynthesis.</text>
</comment>